<dbReference type="EMBL" id="RBZW01000013">
    <property type="protein sequence ID" value="THE65991.1"/>
    <property type="molecule type" value="Genomic_DNA"/>
</dbReference>
<dbReference type="GO" id="GO:0019748">
    <property type="term" value="P:secondary metabolic process"/>
    <property type="evidence" value="ECO:0007669"/>
    <property type="project" value="TreeGrafter"/>
</dbReference>
<dbReference type="GO" id="GO:0016787">
    <property type="term" value="F:hydrolase activity"/>
    <property type="evidence" value="ECO:0007669"/>
    <property type="project" value="UniProtKB-KW"/>
</dbReference>
<dbReference type="Proteomes" id="UP000318864">
    <property type="component" value="Unassembled WGS sequence"/>
</dbReference>
<dbReference type="InterPro" id="IPR006680">
    <property type="entry name" value="Amidohydro-rel"/>
</dbReference>
<sequence>MSKHDWNRSRLPLLVHLRIWCRSSPQQRTTDIDERMPRTRYLYWIACYGVAMSSTAQKTDQQSTLIDCDVHQAWVSEEEVVAYLPEEFQDRGLTAPSGQGWANPVTEHGIARNDAVPEEGPGGSSHELLEEQLFDDFGVDYAVLTGPITNYDLAVHPNVHYAKAAMEAYNDWQVAEWLEQDERFLGSIMVAPHAPDHARKEIERLGAHDQIVQVLLPGAHESPYGHQKYWPIYEAAHEAGLTIGLHSSTASKGVAQQPSTGAGVPLSYFEMHAATRAVQMGQLISIVSEGVFVEYPDLDWVFLEQCLGWIPHVLWTMDQNWKGLKDAVPWLERRPSEYIRDNVWFSTQPSIDPDDPEHLPQFFDMIHADETLVFSSDYPHWDNDNPKAILRGIDDETNRAILSENAKSVYRL</sequence>
<dbReference type="SUPFAM" id="SSF51556">
    <property type="entry name" value="Metallo-dependent hydrolases"/>
    <property type="match status" value="1"/>
</dbReference>
<dbReference type="GO" id="GO:0016831">
    <property type="term" value="F:carboxy-lyase activity"/>
    <property type="evidence" value="ECO:0007669"/>
    <property type="project" value="InterPro"/>
</dbReference>
<name>A0A4S3TNY5_9EURY</name>
<proteinExistence type="predicted"/>
<evidence type="ECO:0000313" key="3">
    <source>
        <dbReference type="EMBL" id="THE65991.1"/>
    </source>
</evidence>
<dbReference type="InterPro" id="IPR032465">
    <property type="entry name" value="ACMSD"/>
</dbReference>
<evidence type="ECO:0000259" key="2">
    <source>
        <dbReference type="Pfam" id="PF04909"/>
    </source>
</evidence>
<protein>
    <submittedName>
        <fullName evidence="3">Amidohydrolase</fullName>
    </submittedName>
</protein>
<accession>A0A4S3TNY5</accession>
<dbReference type="Gene3D" id="3.20.20.140">
    <property type="entry name" value="Metal-dependent hydrolases"/>
    <property type="match status" value="1"/>
</dbReference>
<feature type="domain" description="Amidohydrolase-related" evidence="2">
    <location>
        <begin position="66"/>
        <end position="412"/>
    </location>
</feature>
<evidence type="ECO:0000256" key="1">
    <source>
        <dbReference type="ARBA" id="ARBA00023239"/>
    </source>
</evidence>
<organism evidence="3 4">
    <name type="scientific">Salinadaptatus halalkaliphilus</name>
    <dbReference type="NCBI Taxonomy" id="2419781"/>
    <lineage>
        <taxon>Archaea</taxon>
        <taxon>Methanobacteriati</taxon>
        <taxon>Methanobacteriota</taxon>
        <taxon>Stenosarchaea group</taxon>
        <taxon>Halobacteria</taxon>
        <taxon>Halobacteriales</taxon>
        <taxon>Natrialbaceae</taxon>
        <taxon>Salinadaptatus</taxon>
    </lineage>
</organism>
<reference evidence="3 4" key="1">
    <citation type="submission" date="2018-10" db="EMBL/GenBank/DDBJ databases">
        <title>Natronolimnobius sp. XQ-INN 246 isolated from Inner Mongolia Autonomous Region of China.</title>
        <authorList>
            <person name="Xue Q."/>
        </authorList>
    </citation>
    <scope>NUCLEOTIDE SEQUENCE [LARGE SCALE GENOMIC DNA]</scope>
    <source>
        <strain evidence="3 4">XQ-INN 246</strain>
    </source>
</reference>
<dbReference type="GO" id="GO:0005737">
    <property type="term" value="C:cytoplasm"/>
    <property type="evidence" value="ECO:0007669"/>
    <property type="project" value="TreeGrafter"/>
</dbReference>
<dbReference type="PANTHER" id="PTHR21240">
    <property type="entry name" value="2-AMINO-3-CARBOXYLMUCONATE-6-SEMIALDEHYDE DECARBOXYLASE"/>
    <property type="match status" value="1"/>
</dbReference>
<evidence type="ECO:0000313" key="4">
    <source>
        <dbReference type="Proteomes" id="UP000318864"/>
    </source>
</evidence>
<comment type="caution">
    <text evidence="3">The sequence shown here is derived from an EMBL/GenBank/DDBJ whole genome shotgun (WGS) entry which is preliminary data.</text>
</comment>
<keyword evidence="4" id="KW-1185">Reference proteome</keyword>
<dbReference type="AlphaFoldDB" id="A0A4S3TNY5"/>
<dbReference type="Pfam" id="PF04909">
    <property type="entry name" value="Amidohydro_2"/>
    <property type="match status" value="1"/>
</dbReference>
<gene>
    <name evidence="3" type="ORF">D8Y22_04775</name>
</gene>
<keyword evidence="3" id="KW-0378">Hydrolase</keyword>
<dbReference type="PANTHER" id="PTHR21240:SF28">
    <property type="entry name" value="ISO-OROTATE DECARBOXYLASE (EUROFUNG)"/>
    <property type="match status" value="1"/>
</dbReference>
<dbReference type="InterPro" id="IPR032466">
    <property type="entry name" value="Metal_Hydrolase"/>
</dbReference>
<keyword evidence="1" id="KW-0456">Lyase</keyword>